<accession>W8BIX6</accession>
<dbReference type="OrthoDB" id="7991823at2759"/>
<keyword evidence="1" id="KW-1133">Transmembrane helix</keyword>
<keyword evidence="1" id="KW-0812">Transmembrane</keyword>
<reference evidence="2" key="1">
    <citation type="submission" date="2013-07" db="EMBL/GenBank/DDBJ databases">
        <authorList>
            <person name="Geib S."/>
        </authorList>
    </citation>
    <scope>NUCLEOTIDE SEQUENCE</scope>
</reference>
<reference evidence="2" key="2">
    <citation type="journal article" date="2014" name="BMC Genomics">
        <title>A genomic perspective to assessing quality of mass-reared SIT flies used in Mediterranean fruit fly (Ceratitis capitata) eradication in California.</title>
        <authorList>
            <person name="Calla B."/>
            <person name="Hall B."/>
            <person name="Hou S."/>
            <person name="Geib S.M."/>
        </authorList>
    </citation>
    <scope>NUCLEOTIDE SEQUENCE</scope>
</reference>
<feature type="transmembrane region" description="Helical" evidence="1">
    <location>
        <begin position="12"/>
        <end position="33"/>
    </location>
</feature>
<protein>
    <submittedName>
        <fullName evidence="2">Uncharacterized protein</fullName>
    </submittedName>
</protein>
<name>W8BIX6_CERCA</name>
<proteinExistence type="evidence at transcript level"/>
<organism evidence="2">
    <name type="scientific">Ceratitis capitata</name>
    <name type="common">Mediterranean fruit fly</name>
    <name type="synonym">Tephritis capitata</name>
    <dbReference type="NCBI Taxonomy" id="7213"/>
    <lineage>
        <taxon>Eukaryota</taxon>
        <taxon>Metazoa</taxon>
        <taxon>Ecdysozoa</taxon>
        <taxon>Arthropoda</taxon>
        <taxon>Hexapoda</taxon>
        <taxon>Insecta</taxon>
        <taxon>Pterygota</taxon>
        <taxon>Neoptera</taxon>
        <taxon>Endopterygota</taxon>
        <taxon>Diptera</taxon>
        <taxon>Brachycera</taxon>
        <taxon>Muscomorpha</taxon>
        <taxon>Tephritoidea</taxon>
        <taxon>Tephritidae</taxon>
        <taxon>Ceratitis</taxon>
        <taxon>Ceratitis</taxon>
    </lineage>
</organism>
<evidence type="ECO:0000256" key="1">
    <source>
        <dbReference type="SAM" id="Phobius"/>
    </source>
</evidence>
<dbReference type="EMBL" id="GAMC01005295">
    <property type="protein sequence ID" value="JAC01261.1"/>
    <property type="molecule type" value="mRNA"/>
</dbReference>
<sequence length="116" mass="12805">MAYTQEDTALALAYTSVVFWTTCALFHSFVLIVHAKLGTIQISGCDSALIRFVKTSCVSFHYNSLLADSLRAGAALILLKAINDVCIFVDILLQTILDIFLAQYQHASELSALRIY</sequence>
<dbReference type="AlphaFoldDB" id="W8BIX6"/>
<keyword evidence="1" id="KW-0472">Membrane</keyword>
<evidence type="ECO:0000313" key="2">
    <source>
        <dbReference type="EMBL" id="JAC01261.1"/>
    </source>
</evidence>